<name>A0A199XM87_9FLAO</name>
<dbReference type="InterPro" id="IPR018392">
    <property type="entry name" value="LysM"/>
</dbReference>
<sequence>MIKQIFCLVVLLFLVSCNSTKSPTQNHKKNSSSTKKTIVYSKNSSANGVATKRLEVVNQYIEQYKGIAMSNMKNFGIPASIILAQGILESGAGKSSLAVNSNNHFGIKCHNDWEGEFVHHDDDSEKECFRKYNDPAGSYKDHAKFLTTKKRYASLFSLAKGDYVAWAMGLRAAGYATDPLYPEKLIAYIERYDLHQYDSQVLGKSVVNAPVSNRVDNQVVNGDCTLYEVQKGDTLYSISKKFNVLVEDLQRKNNLTDNAISIGQKLIVK</sequence>
<reference evidence="7 8" key="1">
    <citation type="submission" date="2016-06" db="EMBL/GenBank/DDBJ databases">
        <title>Draft genome sequence of Flavobacterium succinicans strain DD5b.</title>
        <authorList>
            <person name="Poehlein A."/>
            <person name="Daniel R."/>
            <person name="Simeonova D.D."/>
        </authorList>
    </citation>
    <scope>NUCLEOTIDE SEQUENCE [LARGE SCALE GENOMIC DNA]</scope>
    <source>
        <strain evidence="7 8">DD5b</strain>
    </source>
</reference>
<evidence type="ECO:0000313" key="8">
    <source>
        <dbReference type="Proteomes" id="UP000093807"/>
    </source>
</evidence>
<proteinExistence type="predicted"/>
<dbReference type="InterPro" id="IPR002901">
    <property type="entry name" value="MGlyc_endo_b_GlcNAc-like_dom"/>
</dbReference>
<dbReference type="PATRIC" id="fig|29536.5.peg.2863"/>
<gene>
    <name evidence="7" type="primary">lytG</name>
    <name evidence="7" type="ORF">FLB_27590</name>
</gene>
<feature type="chain" id="PRO_5008286670" description="Peptidoglycan hydrolase" evidence="5">
    <location>
        <begin position="22"/>
        <end position="269"/>
    </location>
</feature>
<dbReference type="Proteomes" id="UP000093807">
    <property type="component" value="Unassembled WGS sequence"/>
</dbReference>
<dbReference type="Pfam" id="PF01832">
    <property type="entry name" value="Glucosaminidase"/>
    <property type="match status" value="1"/>
</dbReference>
<dbReference type="PANTHER" id="PTHR33308">
    <property type="entry name" value="PEPTIDOGLYCAN HYDROLASE FLGJ"/>
    <property type="match status" value="1"/>
</dbReference>
<evidence type="ECO:0000256" key="2">
    <source>
        <dbReference type="ARBA" id="ARBA00022638"/>
    </source>
</evidence>
<organism evidence="7 8">
    <name type="scientific">Flavobacterium succinicans</name>
    <dbReference type="NCBI Taxonomy" id="29536"/>
    <lineage>
        <taxon>Bacteria</taxon>
        <taxon>Pseudomonadati</taxon>
        <taxon>Bacteroidota</taxon>
        <taxon>Flavobacteriia</taxon>
        <taxon>Flavobacteriales</taxon>
        <taxon>Flavobacteriaceae</taxon>
        <taxon>Flavobacterium</taxon>
    </lineage>
</organism>
<protein>
    <recommendedName>
        <fullName evidence="4">Peptidoglycan hydrolase</fullName>
    </recommendedName>
</protein>
<dbReference type="SUPFAM" id="SSF54106">
    <property type="entry name" value="LysM domain"/>
    <property type="match status" value="1"/>
</dbReference>
<keyword evidence="8" id="KW-1185">Reference proteome</keyword>
<dbReference type="SMART" id="SM00047">
    <property type="entry name" value="LYZ2"/>
    <property type="match status" value="1"/>
</dbReference>
<keyword evidence="1" id="KW-0929">Antimicrobial</keyword>
<dbReference type="PANTHER" id="PTHR33308:SF9">
    <property type="entry name" value="PEPTIDOGLYCAN HYDROLASE FLGJ"/>
    <property type="match status" value="1"/>
</dbReference>
<dbReference type="InterPro" id="IPR051056">
    <property type="entry name" value="Glycosyl_Hydrolase_73"/>
</dbReference>
<dbReference type="GO" id="GO:0042742">
    <property type="term" value="P:defense response to bacterium"/>
    <property type="evidence" value="ECO:0007669"/>
    <property type="project" value="UniProtKB-KW"/>
</dbReference>
<dbReference type="Gene3D" id="1.10.530.10">
    <property type="match status" value="1"/>
</dbReference>
<evidence type="ECO:0000313" key="7">
    <source>
        <dbReference type="EMBL" id="OAZ02785.1"/>
    </source>
</evidence>
<keyword evidence="7" id="KW-0326">Glycosidase</keyword>
<comment type="caution">
    <text evidence="7">The sequence shown here is derived from an EMBL/GenBank/DDBJ whole genome shotgun (WGS) entry which is preliminary data.</text>
</comment>
<dbReference type="PROSITE" id="PS51257">
    <property type="entry name" value="PROKAR_LIPOPROTEIN"/>
    <property type="match status" value="1"/>
</dbReference>
<dbReference type="OrthoDB" id="977752at2"/>
<dbReference type="CDD" id="cd00118">
    <property type="entry name" value="LysM"/>
    <property type="match status" value="1"/>
</dbReference>
<accession>A0A199XM87</accession>
<keyword evidence="2" id="KW-0081">Bacteriolytic enzyme</keyword>
<dbReference type="AlphaFoldDB" id="A0A199XM87"/>
<keyword evidence="3 7" id="KW-0378">Hydrolase</keyword>
<keyword evidence="5" id="KW-0732">Signal</keyword>
<dbReference type="GO" id="GO:0016798">
    <property type="term" value="F:hydrolase activity, acting on glycosyl bonds"/>
    <property type="evidence" value="ECO:0007669"/>
    <property type="project" value="UniProtKB-KW"/>
</dbReference>
<dbReference type="PROSITE" id="PS51782">
    <property type="entry name" value="LYSM"/>
    <property type="match status" value="1"/>
</dbReference>
<feature type="signal peptide" evidence="5">
    <location>
        <begin position="1"/>
        <end position="21"/>
    </location>
</feature>
<evidence type="ECO:0000259" key="6">
    <source>
        <dbReference type="PROSITE" id="PS51782"/>
    </source>
</evidence>
<dbReference type="RefSeq" id="WP_064716507.1">
    <property type="nucleotide sequence ID" value="NZ_JMTM01000074.1"/>
</dbReference>
<feature type="domain" description="LysM" evidence="6">
    <location>
        <begin position="225"/>
        <end position="268"/>
    </location>
</feature>
<dbReference type="Gene3D" id="3.10.350.10">
    <property type="entry name" value="LysM domain"/>
    <property type="match status" value="1"/>
</dbReference>
<dbReference type="Pfam" id="PF01476">
    <property type="entry name" value="LysM"/>
    <property type="match status" value="1"/>
</dbReference>
<dbReference type="GO" id="GO:0004040">
    <property type="term" value="F:amidase activity"/>
    <property type="evidence" value="ECO:0007669"/>
    <property type="project" value="InterPro"/>
</dbReference>
<evidence type="ECO:0000256" key="1">
    <source>
        <dbReference type="ARBA" id="ARBA00022529"/>
    </source>
</evidence>
<evidence type="ECO:0000256" key="5">
    <source>
        <dbReference type="SAM" id="SignalP"/>
    </source>
</evidence>
<evidence type="ECO:0000256" key="3">
    <source>
        <dbReference type="ARBA" id="ARBA00022801"/>
    </source>
</evidence>
<evidence type="ECO:0000256" key="4">
    <source>
        <dbReference type="ARBA" id="ARBA00032108"/>
    </source>
</evidence>
<dbReference type="InterPro" id="IPR036779">
    <property type="entry name" value="LysM_dom_sf"/>
</dbReference>
<dbReference type="SMART" id="SM00257">
    <property type="entry name" value="LysM"/>
    <property type="match status" value="1"/>
</dbReference>
<dbReference type="GO" id="GO:0031640">
    <property type="term" value="P:killing of cells of another organism"/>
    <property type="evidence" value="ECO:0007669"/>
    <property type="project" value="UniProtKB-KW"/>
</dbReference>
<dbReference type="EMBL" id="JMTM01000074">
    <property type="protein sequence ID" value="OAZ02785.1"/>
    <property type="molecule type" value="Genomic_DNA"/>
</dbReference>